<evidence type="ECO:0000313" key="6">
    <source>
        <dbReference type="Proteomes" id="UP001500274"/>
    </source>
</evidence>
<dbReference type="RefSeq" id="WP_344225901.1">
    <property type="nucleotide sequence ID" value="NZ_BAAARI010000001.1"/>
</dbReference>
<keyword evidence="6" id="KW-1185">Reference proteome</keyword>
<evidence type="ECO:0000313" key="5">
    <source>
        <dbReference type="EMBL" id="GAA2566519.1"/>
    </source>
</evidence>
<organism evidence="5 6">
    <name type="scientific">Microbacterium binotii</name>
    <dbReference type="NCBI Taxonomy" id="462710"/>
    <lineage>
        <taxon>Bacteria</taxon>
        <taxon>Bacillati</taxon>
        <taxon>Actinomycetota</taxon>
        <taxon>Actinomycetes</taxon>
        <taxon>Micrococcales</taxon>
        <taxon>Microbacteriaceae</taxon>
        <taxon>Microbacterium</taxon>
    </lineage>
</organism>
<evidence type="ECO:0000256" key="3">
    <source>
        <dbReference type="ARBA" id="ARBA00023163"/>
    </source>
</evidence>
<dbReference type="SMART" id="SM00895">
    <property type="entry name" value="FCD"/>
    <property type="match status" value="1"/>
</dbReference>
<dbReference type="Proteomes" id="UP001500274">
    <property type="component" value="Unassembled WGS sequence"/>
</dbReference>
<evidence type="ECO:0000256" key="1">
    <source>
        <dbReference type="ARBA" id="ARBA00023015"/>
    </source>
</evidence>
<dbReference type="PROSITE" id="PS50949">
    <property type="entry name" value="HTH_GNTR"/>
    <property type="match status" value="1"/>
</dbReference>
<dbReference type="InterPro" id="IPR036388">
    <property type="entry name" value="WH-like_DNA-bd_sf"/>
</dbReference>
<keyword evidence="1" id="KW-0805">Transcription regulation</keyword>
<evidence type="ECO:0000259" key="4">
    <source>
        <dbReference type="PROSITE" id="PS50949"/>
    </source>
</evidence>
<dbReference type="InterPro" id="IPR000524">
    <property type="entry name" value="Tscrpt_reg_HTH_GntR"/>
</dbReference>
<dbReference type="Gene3D" id="1.20.120.530">
    <property type="entry name" value="GntR ligand-binding domain-like"/>
    <property type="match status" value="1"/>
</dbReference>
<dbReference type="Gene3D" id="1.10.10.10">
    <property type="entry name" value="Winged helix-like DNA-binding domain superfamily/Winged helix DNA-binding domain"/>
    <property type="match status" value="1"/>
</dbReference>
<keyword evidence="2" id="KW-0238">DNA-binding</keyword>
<accession>A0ABP6BIX1</accession>
<dbReference type="PANTHER" id="PTHR43537">
    <property type="entry name" value="TRANSCRIPTIONAL REGULATOR, GNTR FAMILY"/>
    <property type="match status" value="1"/>
</dbReference>
<dbReference type="Pfam" id="PF07729">
    <property type="entry name" value="FCD"/>
    <property type="match status" value="1"/>
</dbReference>
<proteinExistence type="predicted"/>
<keyword evidence="3" id="KW-0804">Transcription</keyword>
<dbReference type="PANTHER" id="PTHR43537:SF45">
    <property type="entry name" value="GNTR FAMILY REGULATORY PROTEIN"/>
    <property type="match status" value="1"/>
</dbReference>
<dbReference type="SUPFAM" id="SSF48008">
    <property type="entry name" value="GntR ligand-binding domain-like"/>
    <property type="match status" value="1"/>
</dbReference>
<evidence type="ECO:0000256" key="2">
    <source>
        <dbReference type="ARBA" id="ARBA00023125"/>
    </source>
</evidence>
<protein>
    <submittedName>
        <fullName evidence="5">GntR family transcriptional regulator</fullName>
    </submittedName>
</protein>
<dbReference type="InterPro" id="IPR036390">
    <property type="entry name" value="WH_DNA-bd_sf"/>
</dbReference>
<sequence length="228" mass="24228">MPIPSQTLPPRSLLRDEVYVRLRDAIVDGTLAPDEQLRDTEIAAWLGVSRTPVREALLELGRSGLVRALPGRSTVVAPIDPRSVRDAQAVVAAMHRLAVETAVPRLSADDIERMREANAAFTAAHAAGDVEAALAADHAFHDVALAASGNAAVRTVLGQYEPVLQRAERLRFGSTEGHASAARHARLIELCAAGDVAGAAALAEQTWQSLAVEQPQTPDTPTPEEYSA</sequence>
<reference evidence="6" key="1">
    <citation type="journal article" date="2019" name="Int. J. Syst. Evol. Microbiol.">
        <title>The Global Catalogue of Microorganisms (GCM) 10K type strain sequencing project: providing services to taxonomists for standard genome sequencing and annotation.</title>
        <authorList>
            <consortium name="The Broad Institute Genomics Platform"/>
            <consortium name="The Broad Institute Genome Sequencing Center for Infectious Disease"/>
            <person name="Wu L."/>
            <person name="Ma J."/>
        </authorList>
    </citation>
    <scope>NUCLEOTIDE SEQUENCE [LARGE SCALE GENOMIC DNA]</scope>
    <source>
        <strain evidence="6">JCM 16365</strain>
    </source>
</reference>
<dbReference type="Pfam" id="PF00392">
    <property type="entry name" value="GntR"/>
    <property type="match status" value="1"/>
</dbReference>
<dbReference type="EMBL" id="BAAARI010000001">
    <property type="protein sequence ID" value="GAA2566519.1"/>
    <property type="molecule type" value="Genomic_DNA"/>
</dbReference>
<feature type="domain" description="HTH gntR-type" evidence="4">
    <location>
        <begin position="12"/>
        <end position="79"/>
    </location>
</feature>
<dbReference type="InterPro" id="IPR008920">
    <property type="entry name" value="TF_FadR/GntR_C"/>
</dbReference>
<name>A0ABP6BIX1_9MICO</name>
<dbReference type="InterPro" id="IPR011711">
    <property type="entry name" value="GntR_C"/>
</dbReference>
<gene>
    <name evidence="5" type="ORF">GCM10009862_01390</name>
</gene>
<comment type="caution">
    <text evidence="5">The sequence shown here is derived from an EMBL/GenBank/DDBJ whole genome shotgun (WGS) entry which is preliminary data.</text>
</comment>
<dbReference type="SUPFAM" id="SSF46785">
    <property type="entry name" value="Winged helix' DNA-binding domain"/>
    <property type="match status" value="1"/>
</dbReference>
<dbReference type="CDD" id="cd07377">
    <property type="entry name" value="WHTH_GntR"/>
    <property type="match status" value="1"/>
</dbReference>
<dbReference type="SMART" id="SM00345">
    <property type="entry name" value="HTH_GNTR"/>
    <property type="match status" value="1"/>
</dbReference>